<evidence type="ECO:0000313" key="8">
    <source>
        <dbReference type="EMBL" id="ORB48175.1"/>
    </source>
</evidence>
<dbReference type="EMBL" id="MVIH01000021">
    <property type="protein sequence ID" value="ORB48175.1"/>
    <property type="molecule type" value="Genomic_DNA"/>
</dbReference>
<dbReference type="PANTHER" id="PTHR34697:SF2">
    <property type="entry name" value="PHOSPHATIDYLGLYCEROL LYSYLTRANSFERASE"/>
    <property type="match status" value="1"/>
</dbReference>
<dbReference type="Proteomes" id="UP000192534">
    <property type="component" value="Unassembled WGS sequence"/>
</dbReference>
<keyword evidence="9" id="KW-1185">Reference proteome</keyword>
<evidence type="ECO:0000256" key="2">
    <source>
        <dbReference type="ARBA" id="ARBA00022475"/>
    </source>
</evidence>
<evidence type="ECO:0000256" key="5">
    <source>
        <dbReference type="ARBA" id="ARBA00023136"/>
    </source>
</evidence>
<organism evidence="8 9">
    <name type="scientific">Mycolicibacterium rhodesiae</name>
    <name type="common">Mycobacterium rhodesiae</name>
    <dbReference type="NCBI Taxonomy" id="36814"/>
    <lineage>
        <taxon>Bacteria</taxon>
        <taxon>Bacillati</taxon>
        <taxon>Actinomycetota</taxon>
        <taxon>Actinomycetes</taxon>
        <taxon>Mycobacteriales</taxon>
        <taxon>Mycobacteriaceae</taxon>
        <taxon>Mycolicibacterium</taxon>
    </lineage>
</organism>
<dbReference type="Pfam" id="PF09924">
    <property type="entry name" value="LPG_synthase_C"/>
    <property type="match status" value="1"/>
</dbReference>
<keyword evidence="5 6" id="KW-0472">Membrane</keyword>
<protein>
    <recommendedName>
        <fullName evidence="7">Phosphatidylglycerol lysyltransferase C-terminal domain-containing protein</fullName>
    </recommendedName>
</protein>
<dbReference type="AlphaFoldDB" id="A0A1X0IL00"/>
<name>A0A1X0IL00_MYCRH</name>
<feature type="domain" description="Phosphatidylglycerol lysyltransferase C-terminal" evidence="7">
    <location>
        <begin position="155"/>
        <end position="450"/>
    </location>
</feature>
<evidence type="ECO:0000256" key="4">
    <source>
        <dbReference type="ARBA" id="ARBA00022989"/>
    </source>
</evidence>
<evidence type="ECO:0000256" key="6">
    <source>
        <dbReference type="SAM" id="Phobius"/>
    </source>
</evidence>
<proteinExistence type="predicted"/>
<feature type="transmembrane region" description="Helical" evidence="6">
    <location>
        <begin position="97"/>
        <end position="118"/>
    </location>
</feature>
<evidence type="ECO:0000313" key="9">
    <source>
        <dbReference type="Proteomes" id="UP000192534"/>
    </source>
</evidence>
<reference evidence="8 9" key="1">
    <citation type="submission" date="2016-12" db="EMBL/GenBank/DDBJ databases">
        <title>The new phylogeny of genus Mycobacterium.</title>
        <authorList>
            <person name="Tortoli E."/>
            <person name="Trovato A."/>
            <person name="Cirillo D.M."/>
        </authorList>
    </citation>
    <scope>NUCLEOTIDE SEQUENCE [LARGE SCALE GENOMIC DNA]</scope>
    <source>
        <strain evidence="8 9">DSM 44223</strain>
    </source>
</reference>
<dbReference type="GO" id="GO:0016755">
    <property type="term" value="F:aminoacyltransferase activity"/>
    <property type="evidence" value="ECO:0007669"/>
    <property type="project" value="TreeGrafter"/>
</dbReference>
<evidence type="ECO:0000256" key="3">
    <source>
        <dbReference type="ARBA" id="ARBA00022692"/>
    </source>
</evidence>
<dbReference type="GO" id="GO:0005886">
    <property type="term" value="C:plasma membrane"/>
    <property type="evidence" value="ECO:0007669"/>
    <property type="project" value="UniProtKB-SubCell"/>
</dbReference>
<dbReference type="PANTHER" id="PTHR34697">
    <property type="entry name" value="PHOSPHATIDYLGLYCEROL LYSYLTRANSFERASE"/>
    <property type="match status" value="1"/>
</dbReference>
<accession>A0A1X0IL00</accession>
<evidence type="ECO:0000259" key="7">
    <source>
        <dbReference type="Pfam" id="PF09924"/>
    </source>
</evidence>
<keyword evidence="2" id="KW-1003">Cell membrane</keyword>
<evidence type="ECO:0000256" key="1">
    <source>
        <dbReference type="ARBA" id="ARBA00004651"/>
    </source>
</evidence>
<keyword evidence="3 6" id="KW-0812">Transmembrane</keyword>
<dbReference type="GO" id="GO:0055091">
    <property type="term" value="P:phospholipid homeostasis"/>
    <property type="evidence" value="ECO:0007669"/>
    <property type="project" value="TreeGrafter"/>
</dbReference>
<dbReference type="InterPro" id="IPR024320">
    <property type="entry name" value="LPG_synthase_C"/>
</dbReference>
<comment type="subcellular location">
    <subcellularLocation>
        <location evidence="1">Cell membrane</location>
        <topology evidence="1">Multi-pass membrane protein</topology>
    </subcellularLocation>
</comment>
<comment type="caution">
    <text evidence="8">The sequence shown here is derived from an EMBL/GenBank/DDBJ whole genome shotgun (WGS) entry which is preliminary data.</text>
</comment>
<dbReference type="InterPro" id="IPR051211">
    <property type="entry name" value="PG_lysyltransferase"/>
</dbReference>
<sequence>MPDRRGIVGHVTEPPVRVAQRLRARERVVVNVDTLAARWVGALALLIAASWLTVLMIRAHRHHTHWHADSRVAWSLTILAAVALIARGIFLGRPVTAAHAIAAAISVLAGFAAHLLAFDLTGDVLIASSGLLLMWPTTARPDPSQLARVWALVDATSNDPVAPFAMQDLKSYFFSADGTAAVAYRTRLGYAVVSGDPIGDERRFEELVGDFTGMCHTHGWRVVVLGCSELRLGLWRDPAVIGQTLRPVPIGRDVVIDVPSFDMVGRKFRNLRQAVQRTHNFGISTEIVAECELDERRLAELTDVLLSSAKGSRTERGFSMILDGTLTGRYPGILLIIARDRTGRVQGFHRYAVAGGGTDITLDVPWRRRGAPNGIDERLSVDMINAMKAQGAQRLSLAFAAFPEIFNEKQRGALSAFFYTAIHMGDSLIALESLYRYLRKFHALGDRRYVLLSLRQVLPLLVVLLSLEFWPRRRELPSTESASR</sequence>
<feature type="transmembrane region" description="Helical" evidence="6">
    <location>
        <begin position="72"/>
        <end position="91"/>
    </location>
</feature>
<feature type="transmembrane region" description="Helical" evidence="6">
    <location>
        <begin position="39"/>
        <end position="60"/>
    </location>
</feature>
<gene>
    <name evidence="8" type="ORF">BST42_26310</name>
</gene>
<keyword evidence="4 6" id="KW-1133">Transmembrane helix</keyword>